<gene>
    <name evidence="1" type="ORF">Tci_060751</name>
</gene>
<dbReference type="EMBL" id="BKCJ010009821">
    <property type="protein sequence ID" value="GEU88773.1"/>
    <property type="molecule type" value="Genomic_DNA"/>
</dbReference>
<dbReference type="AlphaFoldDB" id="A0A6L2NRJ1"/>
<reference evidence="1" key="1">
    <citation type="journal article" date="2019" name="Sci. Rep.">
        <title>Draft genome of Tanacetum cinerariifolium, the natural source of mosquito coil.</title>
        <authorList>
            <person name="Yamashiro T."/>
            <person name="Shiraishi A."/>
            <person name="Satake H."/>
            <person name="Nakayama K."/>
        </authorList>
    </citation>
    <scope>NUCLEOTIDE SEQUENCE</scope>
</reference>
<proteinExistence type="predicted"/>
<evidence type="ECO:0000313" key="1">
    <source>
        <dbReference type="EMBL" id="GEU88773.1"/>
    </source>
</evidence>
<name>A0A6L2NRJ1_TANCI</name>
<protein>
    <submittedName>
        <fullName evidence="1">Uncharacterized protein</fullName>
    </submittedName>
</protein>
<accession>A0A6L2NRJ1</accession>
<organism evidence="1">
    <name type="scientific">Tanacetum cinerariifolium</name>
    <name type="common">Dalmatian daisy</name>
    <name type="synonym">Chrysanthemum cinerariifolium</name>
    <dbReference type="NCBI Taxonomy" id="118510"/>
    <lineage>
        <taxon>Eukaryota</taxon>
        <taxon>Viridiplantae</taxon>
        <taxon>Streptophyta</taxon>
        <taxon>Embryophyta</taxon>
        <taxon>Tracheophyta</taxon>
        <taxon>Spermatophyta</taxon>
        <taxon>Magnoliopsida</taxon>
        <taxon>eudicotyledons</taxon>
        <taxon>Gunneridae</taxon>
        <taxon>Pentapetalae</taxon>
        <taxon>asterids</taxon>
        <taxon>campanulids</taxon>
        <taxon>Asterales</taxon>
        <taxon>Asteraceae</taxon>
        <taxon>Asteroideae</taxon>
        <taxon>Anthemideae</taxon>
        <taxon>Anthemidinae</taxon>
        <taxon>Tanacetum</taxon>
    </lineage>
</organism>
<sequence>MMEMYDQGKYWGWSFLKDGFFAGMTTSGRKEDEDFKTMNSRAVLSSVHPIKAKADQISQKKAKEFKYVFEDNSVGASQVDMMPQICVRDHVVKTKTKGCPKIATRVKSPIELQGNKKKTCSYCHELGYNITGCPKKKICKAKNDSYNALLENATHGVKKKKTDG</sequence>
<comment type="caution">
    <text evidence="1">The sequence shown here is derived from an EMBL/GenBank/DDBJ whole genome shotgun (WGS) entry which is preliminary data.</text>
</comment>